<keyword evidence="2" id="KW-1185">Reference proteome</keyword>
<name>A0AAV7VRE2_PLEWA</name>
<dbReference type="Proteomes" id="UP001066276">
    <property type="component" value="Chromosome 2_1"/>
</dbReference>
<dbReference type="EMBL" id="JANPWB010000003">
    <property type="protein sequence ID" value="KAJ1202590.1"/>
    <property type="molecule type" value="Genomic_DNA"/>
</dbReference>
<proteinExistence type="predicted"/>
<evidence type="ECO:0000313" key="2">
    <source>
        <dbReference type="Proteomes" id="UP001066276"/>
    </source>
</evidence>
<gene>
    <name evidence="1" type="ORF">NDU88_006387</name>
</gene>
<feature type="non-terminal residue" evidence="1">
    <location>
        <position position="83"/>
    </location>
</feature>
<dbReference type="AlphaFoldDB" id="A0AAV7VRE2"/>
<organism evidence="1 2">
    <name type="scientific">Pleurodeles waltl</name>
    <name type="common">Iberian ribbed newt</name>
    <dbReference type="NCBI Taxonomy" id="8319"/>
    <lineage>
        <taxon>Eukaryota</taxon>
        <taxon>Metazoa</taxon>
        <taxon>Chordata</taxon>
        <taxon>Craniata</taxon>
        <taxon>Vertebrata</taxon>
        <taxon>Euteleostomi</taxon>
        <taxon>Amphibia</taxon>
        <taxon>Batrachia</taxon>
        <taxon>Caudata</taxon>
        <taxon>Salamandroidea</taxon>
        <taxon>Salamandridae</taxon>
        <taxon>Pleurodelinae</taxon>
        <taxon>Pleurodeles</taxon>
    </lineage>
</organism>
<comment type="caution">
    <text evidence="1">The sequence shown here is derived from an EMBL/GenBank/DDBJ whole genome shotgun (WGS) entry which is preliminary data.</text>
</comment>
<evidence type="ECO:0000313" key="1">
    <source>
        <dbReference type="EMBL" id="KAJ1202590.1"/>
    </source>
</evidence>
<protein>
    <submittedName>
        <fullName evidence="1">Uncharacterized protein</fullName>
    </submittedName>
</protein>
<reference evidence="1" key="1">
    <citation type="journal article" date="2022" name="bioRxiv">
        <title>Sequencing and chromosome-scale assembly of the giantPleurodeles waltlgenome.</title>
        <authorList>
            <person name="Brown T."/>
            <person name="Elewa A."/>
            <person name="Iarovenko S."/>
            <person name="Subramanian E."/>
            <person name="Araus A.J."/>
            <person name="Petzold A."/>
            <person name="Susuki M."/>
            <person name="Suzuki K.-i.T."/>
            <person name="Hayashi T."/>
            <person name="Toyoda A."/>
            <person name="Oliveira C."/>
            <person name="Osipova E."/>
            <person name="Leigh N.D."/>
            <person name="Simon A."/>
            <person name="Yun M.H."/>
        </authorList>
    </citation>
    <scope>NUCLEOTIDE SEQUENCE</scope>
    <source>
        <strain evidence="1">20211129_DDA</strain>
        <tissue evidence="1">Liver</tissue>
    </source>
</reference>
<accession>A0AAV7VRE2</accession>
<sequence>ERGVEILGLQDEVAGAASIRWAMHQSFCRTAGTTLILHSGSQAASFRLSCASIRYGCASKFQSQRRPCVDLYSGIQAASFQVR</sequence>
<feature type="non-terminal residue" evidence="1">
    <location>
        <position position="1"/>
    </location>
</feature>